<dbReference type="InterPro" id="IPR018247">
    <property type="entry name" value="EF_Hand_1_Ca_BS"/>
</dbReference>
<dbReference type="Pfam" id="PF00027">
    <property type="entry name" value="cNMP_binding"/>
    <property type="match status" value="2"/>
</dbReference>
<dbReference type="InterPro" id="IPR014710">
    <property type="entry name" value="RmlC-like_jellyroll"/>
</dbReference>
<evidence type="ECO:0000259" key="2">
    <source>
        <dbReference type="PROSITE" id="PS50042"/>
    </source>
</evidence>
<dbReference type="InterPro" id="IPR000595">
    <property type="entry name" value="cNMP-bd_dom"/>
</dbReference>
<feature type="domain" description="EF-hand" evidence="3">
    <location>
        <begin position="26"/>
        <end position="61"/>
    </location>
</feature>
<feature type="non-terminal residue" evidence="4">
    <location>
        <position position="1"/>
    </location>
</feature>
<dbReference type="InterPro" id="IPR002048">
    <property type="entry name" value="EF_hand_dom"/>
</dbReference>
<dbReference type="Proteomes" id="UP000037460">
    <property type="component" value="Unassembled WGS sequence"/>
</dbReference>
<dbReference type="PANTHER" id="PTHR23011:SF28">
    <property type="entry name" value="CYCLIC NUCLEOTIDE-BINDING DOMAIN CONTAINING PROTEIN"/>
    <property type="match status" value="1"/>
</dbReference>
<feature type="domain" description="EF-hand" evidence="3">
    <location>
        <begin position="1"/>
        <end position="24"/>
    </location>
</feature>
<proteinExistence type="predicted"/>
<protein>
    <submittedName>
        <fullName evidence="4">Camp-dependent protein kinase regulatory</fullName>
    </submittedName>
</protein>
<dbReference type="SUPFAM" id="SSF51206">
    <property type="entry name" value="cAMP-binding domain-like"/>
    <property type="match status" value="2"/>
</dbReference>
<dbReference type="InterPro" id="IPR018488">
    <property type="entry name" value="cNMP-bd_CS"/>
</dbReference>
<reference evidence="5" key="1">
    <citation type="journal article" date="2015" name="PLoS Genet.">
        <title>Genome Sequence and Transcriptome Analyses of Chrysochromulina tobin: Metabolic Tools for Enhanced Algal Fitness in the Prominent Order Prymnesiales (Haptophyceae).</title>
        <authorList>
            <person name="Hovde B.T."/>
            <person name="Deodato C.R."/>
            <person name="Hunsperger H.M."/>
            <person name="Ryken S.A."/>
            <person name="Yost W."/>
            <person name="Jha R.K."/>
            <person name="Patterson J."/>
            <person name="Monnat R.J. Jr."/>
            <person name="Barlow S.B."/>
            <person name="Starkenburg S.R."/>
            <person name="Cattolico R.A."/>
        </authorList>
    </citation>
    <scope>NUCLEOTIDE SEQUENCE</scope>
    <source>
        <strain evidence="5">CCMP291</strain>
    </source>
</reference>
<evidence type="ECO:0000259" key="3">
    <source>
        <dbReference type="PROSITE" id="PS50222"/>
    </source>
</evidence>
<dbReference type="PROSITE" id="PS00889">
    <property type="entry name" value="CNMP_BINDING_2"/>
    <property type="match status" value="2"/>
</dbReference>
<dbReference type="PROSITE" id="PS00018">
    <property type="entry name" value="EF_HAND_1"/>
    <property type="match status" value="2"/>
</dbReference>
<dbReference type="Pfam" id="PF13202">
    <property type="entry name" value="EF-hand_5"/>
    <property type="match status" value="2"/>
</dbReference>
<dbReference type="Gene3D" id="1.10.238.10">
    <property type="entry name" value="EF-hand"/>
    <property type="match status" value="1"/>
</dbReference>
<dbReference type="OrthoDB" id="417078at2759"/>
<keyword evidence="5" id="KW-1185">Reference proteome</keyword>
<evidence type="ECO:0000256" key="1">
    <source>
        <dbReference type="ARBA" id="ARBA00022837"/>
    </source>
</evidence>
<dbReference type="PROSITE" id="PS50042">
    <property type="entry name" value="CNMP_BINDING_3"/>
    <property type="match status" value="2"/>
</dbReference>
<dbReference type="SMART" id="SM00100">
    <property type="entry name" value="cNMP"/>
    <property type="match status" value="2"/>
</dbReference>
<keyword evidence="1" id="KW-0106">Calcium</keyword>
<sequence>LDKDGNGFIEASEWRQATATLGVLAAESSTVDAIFDVLDKDGSGQIEDDELHAGLLHSSDLLPSLPGMERVGIFREVESFGLAALTNDITSSAWPTAMRALELTTCMCIDADCYKEAHRREDERQEATRIKWTKAGARGRGERVGVQGDGNIISSGRALGTALNASTLDAAMLRKLSQQPPQGSSRLSAMLTQGGESLMVRIKAALSTAPLFRTPSQKPPAYLDLKLITSVMLATHFFSSLEPADLDAISRRLMLEKANPNKVLMQAGDDADTFFIVLSGQLQVSVDGAVLGTKQMGDTLGEMALVSSQKRAADVLAISLCELAVLRRDDYLTVVSEKQNETLELKRELIRANPLFGCLTRAQRDELSKLGKLQRFACGETIIRQADGSDELFLIACGSVHVFRRVQIRPGQSPCAQNGANDPSNAQHGAGTTLATASGRRAFYVGARAPEAADTPSTAPSVELLVNVLHKGQLFGEIGVLTGAKRSASVVAALPSELFVISRIELYRFLFDCPLLKQVLLDASASHYPSDDELLATWRSDDAWHTYRRALNGCVSANGSRDGPTTARDKPPSGGPWRTDIWTASGRGGVAALPSYSEPRVSSDRGCAALTKRGGDLDALTKRGGALDALTKRGGALDADSRLYEWASEHLDRHVIEPIKDGLLVSYPKPQPPAHLGAPTPAPSVRERAAPNRLWRKAAGGDFARERVSANAIALDHALRTLELVQDT</sequence>
<keyword evidence="4" id="KW-0808">Transferase</keyword>
<dbReference type="PANTHER" id="PTHR23011">
    <property type="entry name" value="CYCLIC NUCLEOTIDE-BINDING DOMAIN CONTAINING PROTEIN"/>
    <property type="match status" value="1"/>
</dbReference>
<feature type="domain" description="Cyclic nucleotide-binding" evidence="2">
    <location>
        <begin position="237"/>
        <end position="352"/>
    </location>
</feature>
<dbReference type="InterPro" id="IPR011992">
    <property type="entry name" value="EF-hand-dom_pair"/>
</dbReference>
<dbReference type="Gene3D" id="2.60.120.10">
    <property type="entry name" value="Jelly Rolls"/>
    <property type="match status" value="2"/>
</dbReference>
<evidence type="ECO:0000313" key="5">
    <source>
        <dbReference type="Proteomes" id="UP000037460"/>
    </source>
</evidence>
<comment type="caution">
    <text evidence="4">The sequence shown here is derived from an EMBL/GenBank/DDBJ whole genome shotgun (WGS) entry which is preliminary data.</text>
</comment>
<dbReference type="PROSITE" id="PS50222">
    <property type="entry name" value="EF_HAND_2"/>
    <property type="match status" value="2"/>
</dbReference>
<dbReference type="AlphaFoldDB" id="A0A0M0JT02"/>
<keyword evidence="4" id="KW-0418">Kinase</keyword>
<dbReference type="SUPFAM" id="SSF47473">
    <property type="entry name" value="EF-hand"/>
    <property type="match status" value="1"/>
</dbReference>
<feature type="domain" description="Cyclic nucleotide-binding" evidence="2">
    <location>
        <begin position="355"/>
        <end position="527"/>
    </location>
</feature>
<dbReference type="CDD" id="cd00038">
    <property type="entry name" value="CAP_ED"/>
    <property type="match status" value="2"/>
</dbReference>
<dbReference type="EMBL" id="JWZX01002417">
    <property type="protein sequence ID" value="KOO29427.1"/>
    <property type="molecule type" value="Genomic_DNA"/>
</dbReference>
<accession>A0A0M0JT02</accession>
<dbReference type="GO" id="GO:0005509">
    <property type="term" value="F:calcium ion binding"/>
    <property type="evidence" value="ECO:0007669"/>
    <property type="project" value="InterPro"/>
</dbReference>
<gene>
    <name evidence="4" type="ORF">Ctob_008861</name>
</gene>
<dbReference type="SMART" id="SM00054">
    <property type="entry name" value="EFh"/>
    <property type="match status" value="2"/>
</dbReference>
<name>A0A0M0JT02_9EUKA</name>
<dbReference type="InterPro" id="IPR018490">
    <property type="entry name" value="cNMP-bd_dom_sf"/>
</dbReference>
<dbReference type="GO" id="GO:0016301">
    <property type="term" value="F:kinase activity"/>
    <property type="evidence" value="ECO:0007669"/>
    <property type="project" value="UniProtKB-KW"/>
</dbReference>
<evidence type="ECO:0000313" key="4">
    <source>
        <dbReference type="EMBL" id="KOO29427.1"/>
    </source>
</evidence>
<dbReference type="CDD" id="cd00051">
    <property type="entry name" value="EFh"/>
    <property type="match status" value="1"/>
</dbReference>
<organism evidence="4 5">
    <name type="scientific">Chrysochromulina tobinii</name>
    <dbReference type="NCBI Taxonomy" id="1460289"/>
    <lineage>
        <taxon>Eukaryota</taxon>
        <taxon>Haptista</taxon>
        <taxon>Haptophyta</taxon>
        <taxon>Prymnesiophyceae</taxon>
        <taxon>Prymnesiales</taxon>
        <taxon>Chrysochromulinaceae</taxon>
        <taxon>Chrysochromulina</taxon>
    </lineage>
</organism>